<sequence length="69" mass="7529">MNSPELWGEREQWAEYLEIRWTVQKGQEEGGAEKEGAEVSQDPDQGQEETWESGGASSGDQGCGGPELS</sequence>
<evidence type="ECO:0000313" key="3">
    <source>
        <dbReference type="Proteomes" id="UP001066276"/>
    </source>
</evidence>
<feature type="compositionally biased region" description="Basic and acidic residues" evidence="1">
    <location>
        <begin position="26"/>
        <end position="37"/>
    </location>
</feature>
<keyword evidence="3" id="KW-1185">Reference proteome</keyword>
<reference evidence="2" key="1">
    <citation type="journal article" date="2022" name="bioRxiv">
        <title>Sequencing and chromosome-scale assembly of the giantPleurodeles waltlgenome.</title>
        <authorList>
            <person name="Brown T."/>
            <person name="Elewa A."/>
            <person name="Iarovenko S."/>
            <person name="Subramanian E."/>
            <person name="Araus A.J."/>
            <person name="Petzold A."/>
            <person name="Susuki M."/>
            <person name="Suzuki K.-i.T."/>
            <person name="Hayashi T."/>
            <person name="Toyoda A."/>
            <person name="Oliveira C."/>
            <person name="Osipova E."/>
            <person name="Leigh N.D."/>
            <person name="Simon A."/>
            <person name="Yun M.H."/>
        </authorList>
    </citation>
    <scope>NUCLEOTIDE SEQUENCE</scope>
    <source>
        <strain evidence="2">20211129_DDA</strain>
        <tissue evidence="2">Liver</tissue>
    </source>
</reference>
<feature type="region of interest" description="Disordered" evidence="1">
    <location>
        <begin position="24"/>
        <end position="69"/>
    </location>
</feature>
<dbReference type="EMBL" id="JANPWB010000015">
    <property type="protein sequence ID" value="KAJ1089425.1"/>
    <property type="molecule type" value="Genomic_DNA"/>
</dbReference>
<accession>A0AAV7LG31</accession>
<dbReference type="AlphaFoldDB" id="A0AAV7LG31"/>
<proteinExistence type="predicted"/>
<dbReference type="Proteomes" id="UP001066276">
    <property type="component" value="Chromosome 11"/>
</dbReference>
<organism evidence="2 3">
    <name type="scientific">Pleurodeles waltl</name>
    <name type="common">Iberian ribbed newt</name>
    <dbReference type="NCBI Taxonomy" id="8319"/>
    <lineage>
        <taxon>Eukaryota</taxon>
        <taxon>Metazoa</taxon>
        <taxon>Chordata</taxon>
        <taxon>Craniata</taxon>
        <taxon>Vertebrata</taxon>
        <taxon>Euteleostomi</taxon>
        <taxon>Amphibia</taxon>
        <taxon>Batrachia</taxon>
        <taxon>Caudata</taxon>
        <taxon>Salamandroidea</taxon>
        <taxon>Salamandridae</taxon>
        <taxon>Pleurodelinae</taxon>
        <taxon>Pleurodeles</taxon>
    </lineage>
</organism>
<evidence type="ECO:0000313" key="2">
    <source>
        <dbReference type="EMBL" id="KAJ1089425.1"/>
    </source>
</evidence>
<name>A0AAV7LG31_PLEWA</name>
<comment type="caution">
    <text evidence="2">The sequence shown here is derived from an EMBL/GenBank/DDBJ whole genome shotgun (WGS) entry which is preliminary data.</text>
</comment>
<protein>
    <submittedName>
        <fullName evidence="2">Uncharacterized protein</fullName>
    </submittedName>
</protein>
<evidence type="ECO:0000256" key="1">
    <source>
        <dbReference type="SAM" id="MobiDB-lite"/>
    </source>
</evidence>
<gene>
    <name evidence="2" type="ORF">NDU88_002576</name>
</gene>